<evidence type="ECO:0000313" key="2">
    <source>
        <dbReference type="Proteomes" id="UP000249451"/>
    </source>
</evidence>
<sequence>MRTCESCGTELTKPRRGPWPKTCGHRCRKRLSRVRTTVGTNSNSPYPVAMRALPRWTRAAGKRPITITGAPASTTNPSTWTRFAAVENDAHGIMLGDGLGCIDLDDCFTDTGELTPLAARIVAKNPKAFIEVSQSGKGLHIFGLRPEGPGIRRGGLEVYSWGRFIRTTGDIYQPGGLEELNI</sequence>
<protein>
    <recommendedName>
        <fullName evidence="3">DNA primase</fullName>
    </recommendedName>
</protein>
<gene>
    <name evidence="1" type="ORF">DI609_01945</name>
</gene>
<accession>A0A2W5D9S0</accession>
<evidence type="ECO:0000313" key="1">
    <source>
        <dbReference type="EMBL" id="PZP02789.1"/>
    </source>
</evidence>
<reference evidence="1 2" key="1">
    <citation type="submission" date="2017-11" db="EMBL/GenBank/DDBJ databases">
        <title>Infants hospitalized years apart are colonized by the same room-sourced microbial strains.</title>
        <authorList>
            <person name="Brooks B."/>
            <person name="Olm M.R."/>
            <person name="Firek B.A."/>
            <person name="Baker R."/>
            <person name="Thomas B.C."/>
            <person name="Morowitz M.J."/>
            <person name="Banfield J.F."/>
        </authorList>
    </citation>
    <scope>NUCLEOTIDE SEQUENCE [LARGE SCALE GENOMIC DNA]</scope>
    <source>
        <strain evidence="1">S2_012_000_R3_87</strain>
    </source>
</reference>
<proteinExistence type="predicted"/>
<organism evidence="1 2">
    <name type="scientific">Corynebacterium urealyticum</name>
    <dbReference type="NCBI Taxonomy" id="43771"/>
    <lineage>
        <taxon>Bacteria</taxon>
        <taxon>Bacillati</taxon>
        <taxon>Actinomycetota</taxon>
        <taxon>Actinomycetes</taxon>
        <taxon>Mycobacteriales</taxon>
        <taxon>Corynebacteriaceae</taxon>
        <taxon>Corynebacterium</taxon>
    </lineage>
</organism>
<dbReference type="EMBL" id="QFNY01000026">
    <property type="protein sequence ID" value="PZP02789.1"/>
    <property type="molecule type" value="Genomic_DNA"/>
</dbReference>
<name>A0A2W5D9S0_9CORY</name>
<dbReference type="Proteomes" id="UP000249451">
    <property type="component" value="Unassembled WGS sequence"/>
</dbReference>
<comment type="caution">
    <text evidence="1">The sequence shown here is derived from an EMBL/GenBank/DDBJ whole genome shotgun (WGS) entry which is preliminary data.</text>
</comment>
<evidence type="ECO:0008006" key="3">
    <source>
        <dbReference type="Google" id="ProtNLM"/>
    </source>
</evidence>
<dbReference type="AlphaFoldDB" id="A0A2W5D9S0"/>